<gene>
    <name evidence="1" type="ORF">M9H77_06387</name>
</gene>
<accession>A0ACC0BS78</accession>
<sequence length="174" mass="18962">MASVVLQEPPSSPSHMAILAKKMQTIILRCMRTRTLRSWRRVCERSRGRGLGDLGSSYQVEPFDSLDIDMPSFSLGLTQPTQSHPPISYTPAPPSLGFSSFQSPHPPSIGSSSFQVPPPPHAVGSSTPHMPISIASSSYLDEHDDEPTDVVTPVQQLRFGYRVGKKTTGFTPSD</sequence>
<evidence type="ECO:0000313" key="1">
    <source>
        <dbReference type="EMBL" id="KAI5675437.1"/>
    </source>
</evidence>
<protein>
    <submittedName>
        <fullName evidence="1">Uncharacterized protein</fullName>
    </submittedName>
</protein>
<dbReference type="Proteomes" id="UP001060085">
    <property type="component" value="Linkage Group LG02"/>
</dbReference>
<dbReference type="EMBL" id="CM044702">
    <property type="protein sequence ID" value="KAI5675437.1"/>
    <property type="molecule type" value="Genomic_DNA"/>
</dbReference>
<proteinExistence type="predicted"/>
<keyword evidence="2" id="KW-1185">Reference proteome</keyword>
<comment type="caution">
    <text evidence="1">The sequence shown here is derived from an EMBL/GenBank/DDBJ whole genome shotgun (WGS) entry which is preliminary data.</text>
</comment>
<name>A0ACC0BS78_CATRO</name>
<reference evidence="2" key="1">
    <citation type="journal article" date="2023" name="Nat. Plants">
        <title>Single-cell RNA sequencing provides a high-resolution roadmap for understanding the multicellular compartmentation of specialized metabolism.</title>
        <authorList>
            <person name="Sun S."/>
            <person name="Shen X."/>
            <person name="Li Y."/>
            <person name="Li Y."/>
            <person name="Wang S."/>
            <person name="Li R."/>
            <person name="Zhang H."/>
            <person name="Shen G."/>
            <person name="Guo B."/>
            <person name="Wei J."/>
            <person name="Xu J."/>
            <person name="St-Pierre B."/>
            <person name="Chen S."/>
            <person name="Sun C."/>
        </authorList>
    </citation>
    <scope>NUCLEOTIDE SEQUENCE [LARGE SCALE GENOMIC DNA]</scope>
</reference>
<organism evidence="1 2">
    <name type="scientific">Catharanthus roseus</name>
    <name type="common">Madagascar periwinkle</name>
    <name type="synonym">Vinca rosea</name>
    <dbReference type="NCBI Taxonomy" id="4058"/>
    <lineage>
        <taxon>Eukaryota</taxon>
        <taxon>Viridiplantae</taxon>
        <taxon>Streptophyta</taxon>
        <taxon>Embryophyta</taxon>
        <taxon>Tracheophyta</taxon>
        <taxon>Spermatophyta</taxon>
        <taxon>Magnoliopsida</taxon>
        <taxon>eudicotyledons</taxon>
        <taxon>Gunneridae</taxon>
        <taxon>Pentapetalae</taxon>
        <taxon>asterids</taxon>
        <taxon>lamiids</taxon>
        <taxon>Gentianales</taxon>
        <taxon>Apocynaceae</taxon>
        <taxon>Rauvolfioideae</taxon>
        <taxon>Vinceae</taxon>
        <taxon>Catharanthinae</taxon>
        <taxon>Catharanthus</taxon>
    </lineage>
</organism>
<evidence type="ECO:0000313" key="2">
    <source>
        <dbReference type="Proteomes" id="UP001060085"/>
    </source>
</evidence>